<feature type="domain" description="WD repeat-containing protein 54 beta-propeller" evidence="1">
    <location>
        <begin position="21"/>
        <end position="132"/>
    </location>
</feature>
<evidence type="ECO:0000313" key="3">
    <source>
        <dbReference type="EnsemblMetazoa" id="CapteP224602"/>
    </source>
</evidence>
<evidence type="ECO:0000313" key="4">
    <source>
        <dbReference type="Proteomes" id="UP000014760"/>
    </source>
</evidence>
<accession>R7TKH0</accession>
<dbReference type="EMBL" id="AMQN01012419">
    <property type="status" value="NOT_ANNOTATED_CDS"/>
    <property type="molecule type" value="Genomic_DNA"/>
</dbReference>
<evidence type="ECO:0000313" key="2">
    <source>
        <dbReference type="EMBL" id="ELT94204.1"/>
    </source>
</evidence>
<dbReference type="STRING" id="283909.R7TKH0"/>
<proteinExistence type="predicted"/>
<dbReference type="EnsemblMetazoa" id="CapteT224602">
    <property type="protein sequence ID" value="CapteP224602"/>
    <property type="gene ID" value="CapteG224602"/>
</dbReference>
<sequence>MAEASGPSLVEQHTGKQAMVYKKEVPLALKGSASALCNNLSILLNLSKGLISYAVVHKSVVNLISSTTDGSSANHRQVICKEPSATHPSTLVIQARLVAMATRTILVITSQKGIQMFEADGSLMLYWYALGEVAQEEQRYVVHCCLDGNFCVI</sequence>
<keyword evidence="4" id="KW-1185">Reference proteome</keyword>
<evidence type="ECO:0000259" key="1">
    <source>
        <dbReference type="Pfam" id="PF21031"/>
    </source>
</evidence>
<dbReference type="OrthoDB" id="756370at2759"/>
<dbReference type="HOGENOM" id="CLU_1715019_0_0_1"/>
<dbReference type="Proteomes" id="UP000014760">
    <property type="component" value="Unassembled WGS sequence"/>
</dbReference>
<gene>
    <name evidence="2" type="ORF">CAPTEDRAFT_224602</name>
</gene>
<name>R7TKH0_CAPTE</name>
<organism evidence="2">
    <name type="scientific">Capitella teleta</name>
    <name type="common">Polychaete worm</name>
    <dbReference type="NCBI Taxonomy" id="283909"/>
    <lineage>
        <taxon>Eukaryota</taxon>
        <taxon>Metazoa</taxon>
        <taxon>Spiralia</taxon>
        <taxon>Lophotrochozoa</taxon>
        <taxon>Annelida</taxon>
        <taxon>Polychaeta</taxon>
        <taxon>Sedentaria</taxon>
        <taxon>Scolecida</taxon>
        <taxon>Capitellidae</taxon>
        <taxon>Capitella</taxon>
    </lineage>
</organism>
<dbReference type="EMBL" id="KB309512">
    <property type="protein sequence ID" value="ELT94204.1"/>
    <property type="molecule type" value="Genomic_DNA"/>
</dbReference>
<reference evidence="2 4" key="2">
    <citation type="journal article" date="2013" name="Nature">
        <title>Insights into bilaterian evolution from three spiralian genomes.</title>
        <authorList>
            <person name="Simakov O."/>
            <person name="Marletaz F."/>
            <person name="Cho S.J."/>
            <person name="Edsinger-Gonzales E."/>
            <person name="Havlak P."/>
            <person name="Hellsten U."/>
            <person name="Kuo D.H."/>
            <person name="Larsson T."/>
            <person name="Lv J."/>
            <person name="Arendt D."/>
            <person name="Savage R."/>
            <person name="Osoegawa K."/>
            <person name="de Jong P."/>
            <person name="Grimwood J."/>
            <person name="Chapman J.A."/>
            <person name="Shapiro H."/>
            <person name="Aerts A."/>
            <person name="Otillar R.P."/>
            <person name="Terry A.Y."/>
            <person name="Boore J.L."/>
            <person name="Grigoriev I.V."/>
            <person name="Lindberg D.R."/>
            <person name="Seaver E.C."/>
            <person name="Weisblat D.A."/>
            <person name="Putnam N.H."/>
            <person name="Rokhsar D.S."/>
        </authorList>
    </citation>
    <scope>NUCLEOTIDE SEQUENCE</scope>
    <source>
        <strain evidence="2 4">I ESC-2004</strain>
    </source>
</reference>
<dbReference type="Pfam" id="PF21031">
    <property type="entry name" value="WDR54"/>
    <property type="match status" value="1"/>
</dbReference>
<dbReference type="InterPro" id="IPR049546">
    <property type="entry name" value="WDR54_beta_prop"/>
</dbReference>
<protein>
    <recommendedName>
        <fullName evidence="1">WD repeat-containing protein 54 beta-propeller domain-containing protein</fullName>
    </recommendedName>
</protein>
<reference evidence="3" key="3">
    <citation type="submission" date="2015-06" db="UniProtKB">
        <authorList>
            <consortium name="EnsemblMetazoa"/>
        </authorList>
    </citation>
    <scope>IDENTIFICATION</scope>
</reference>
<dbReference type="AlphaFoldDB" id="R7TKH0"/>
<dbReference type="EMBL" id="AMQN01012420">
    <property type="status" value="NOT_ANNOTATED_CDS"/>
    <property type="molecule type" value="Genomic_DNA"/>
</dbReference>
<reference evidence="4" key="1">
    <citation type="submission" date="2012-12" db="EMBL/GenBank/DDBJ databases">
        <authorList>
            <person name="Hellsten U."/>
            <person name="Grimwood J."/>
            <person name="Chapman J.A."/>
            <person name="Shapiro H."/>
            <person name="Aerts A."/>
            <person name="Otillar R.P."/>
            <person name="Terry A.Y."/>
            <person name="Boore J.L."/>
            <person name="Simakov O."/>
            <person name="Marletaz F."/>
            <person name="Cho S.-J."/>
            <person name="Edsinger-Gonzales E."/>
            <person name="Havlak P."/>
            <person name="Kuo D.-H."/>
            <person name="Larsson T."/>
            <person name="Lv J."/>
            <person name="Arendt D."/>
            <person name="Savage R."/>
            <person name="Osoegawa K."/>
            <person name="de Jong P."/>
            <person name="Lindberg D.R."/>
            <person name="Seaver E.C."/>
            <person name="Weisblat D.A."/>
            <person name="Putnam N.H."/>
            <person name="Grigoriev I.V."/>
            <person name="Rokhsar D.S."/>
        </authorList>
    </citation>
    <scope>NUCLEOTIDE SEQUENCE</scope>
    <source>
        <strain evidence="4">I ESC-2004</strain>
    </source>
</reference>